<name>A0A1T4QKM5_9FIRM</name>
<proteinExistence type="predicted"/>
<feature type="transmembrane region" description="Helical" evidence="1">
    <location>
        <begin position="199"/>
        <end position="223"/>
    </location>
</feature>
<evidence type="ECO:0000313" key="3">
    <source>
        <dbReference type="EMBL" id="SKA04262.1"/>
    </source>
</evidence>
<evidence type="ECO:0000313" key="4">
    <source>
        <dbReference type="Proteomes" id="UP000243297"/>
    </source>
</evidence>
<feature type="transmembrane region" description="Helical" evidence="1">
    <location>
        <begin position="91"/>
        <end position="114"/>
    </location>
</feature>
<feature type="transmembrane region" description="Helical" evidence="1">
    <location>
        <begin position="38"/>
        <end position="58"/>
    </location>
</feature>
<dbReference type="Pfam" id="PF14501">
    <property type="entry name" value="HATPase_c_5"/>
    <property type="match status" value="1"/>
</dbReference>
<keyword evidence="1" id="KW-0472">Membrane</keyword>
<accession>A0A1T4QKM5</accession>
<keyword evidence="4" id="KW-1185">Reference proteome</keyword>
<dbReference type="InterPro" id="IPR036890">
    <property type="entry name" value="HATPase_C_sf"/>
</dbReference>
<keyword evidence="3" id="KW-0418">Kinase</keyword>
<feature type="transmembrane region" description="Helical" evidence="1">
    <location>
        <begin position="167"/>
        <end position="187"/>
    </location>
</feature>
<reference evidence="4" key="1">
    <citation type="submission" date="2017-02" db="EMBL/GenBank/DDBJ databases">
        <authorList>
            <person name="Varghese N."/>
            <person name="Submissions S."/>
        </authorList>
    </citation>
    <scope>NUCLEOTIDE SEQUENCE [LARGE SCALE GENOMIC DNA]</scope>
    <source>
        <strain evidence="4">ATCC 25662</strain>
    </source>
</reference>
<evidence type="ECO:0000259" key="2">
    <source>
        <dbReference type="Pfam" id="PF14501"/>
    </source>
</evidence>
<dbReference type="Proteomes" id="UP000243297">
    <property type="component" value="Unassembled WGS sequence"/>
</dbReference>
<dbReference type="GO" id="GO:0016301">
    <property type="term" value="F:kinase activity"/>
    <property type="evidence" value="ECO:0007669"/>
    <property type="project" value="UniProtKB-KW"/>
</dbReference>
<feature type="transmembrane region" description="Helical" evidence="1">
    <location>
        <begin position="126"/>
        <end position="146"/>
    </location>
</feature>
<organism evidence="3 4">
    <name type="scientific">Anaerorhabdus furcosa</name>
    <dbReference type="NCBI Taxonomy" id="118967"/>
    <lineage>
        <taxon>Bacteria</taxon>
        <taxon>Bacillati</taxon>
        <taxon>Bacillota</taxon>
        <taxon>Erysipelotrichia</taxon>
        <taxon>Erysipelotrichales</taxon>
        <taxon>Erysipelotrichaceae</taxon>
        <taxon>Anaerorhabdus</taxon>
    </lineage>
</organism>
<dbReference type="EMBL" id="FUWY01000011">
    <property type="protein sequence ID" value="SKA04262.1"/>
    <property type="molecule type" value="Genomic_DNA"/>
</dbReference>
<keyword evidence="1" id="KW-0812">Transmembrane</keyword>
<dbReference type="SUPFAM" id="SSF55874">
    <property type="entry name" value="ATPase domain of HSP90 chaperone/DNA topoisomerase II/histidine kinase"/>
    <property type="match status" value="1"/>
</dbReference>
<dbReference type="AlphaFoldDB" id="A0A1T4QKM5"/>
<protein>
    <submittedName>
        <fullName evidence="3">Signal transduction histidine kinase</fullName>
    </submittedName>
</protein>
<dbReference type="Gene3D" id="3.30.565.10">
    <property type="entry name" value="Histidine kinase-like ATPase, C-terminal domain"/>
    <property type="match status" value="1"/>
</dbReference>
<feature type="domain" description="Sensor histidine kinase NatK-like C-terminal" evidence="2">
    <location>
        <begin position="340"/>
        <end position="441"/>
    </location>
</feature>
<dbReference type="InterPro" id="IPR032834">
    <property type="entry name" value="NatK-like_C"/>
</dbReference>
<feature type="transmembrane region" description="Helical" evidence="1">
    <location>
        <begin position="64"/>
        <end position="84"/>
    </location>
</feature>
<evidence type="ECO:0000256" key="1">
    <source>
        <dbReference type="SAM" id="Phobius"/>
    </source>
</evidence>
<feature type="transmembrane region" description="Helical" evidence="1">
    <location>
        <begin position="6"/>
        <end position="26"/>
    </location>
</feature>
<keyword evidence="1" id="KW-1133">Transmembrane helix</keyword>
<keyword evidence="3" id="KW-0808">Transferase</keyword>
<gene>
    <name evidence="3" type="ORF">SAMN02745191_0051</name>
</gene>
<sequence>MVINKQMLCIVYSVCIFLSLYTMYLGFRKIFKIKKSKIISSIFILFTSVILSIGISIIPNLPATYTFAFFLITMLYCGGFKFSLNQSFFVGCFYVFHLMAFKGIVLGSMSLILKINTFMVLQDVDYNMMAIIIIQILLFITFIIYIQIMKIQNIRSFLINRKQLIHVLGCHIAILLFMIFNTFTYYYNLELVWVSISQIMISIILYVIYMVVLDYGTHIADLLQHKMRDQKQLETIQSQLRQQNSLLKITDIVNVFKHDYREQMLTIEECIENNRLKDAINVLQKNCLFQLDKLPHTQKYSNNVIINSLLINRQEICDEKDIQMDAIVFYPQDLSITERDLHEVLRVVSDNAIDANEKLDKEKRFMNLKSNVEKQWLNIHIENPYSGVILFDGERPVSSYEREDDEGMGLIYVEELLEKHDGIIRYENDKKNKIFSVYMLIRIDG</sequence>
<dbReference type="STRING" id="118967.SAMN02745191_0051"/>